<dbReference type="EMBL" id="JAAKDE010000003">
    <property type="protein sequence ID" value="MBA2132242.1"/>
    <property type="molecule type" value="Genomic_DNA"/>
</dbReference>
<feature type="compositionally biased region" description="Basic and acidic residues" evidence="1">
    <location>
        <begin position="14"/>
        <end position="28"/>
    </location>
</feature>
<dbReference type="Gene3D" id="6.20.240.60">
    <property type="match status" value="1"/>
</dbReference>
<evidence type="ECO:0000313" key="4">
    <source>
        <dbReference type="Proteomes" id="UP000657177"/>
    </source>
</evidence>
<dbReference type="InterPro" id="IPR011105">
    <property type="entry name" value="Cell_wall_hydrolase_SleB"/>
</dbReference>
<dbReference type="Gene3D" id="1.10.10.2520">
    <property type="entry name" value="Cell wall hydrolase SleB, domain 1"/>
    <property type="match status" value="1"/>
</dbReference>
<evidence type="ECO:0000256" key="1">
    <source>
        <dbReference type="SAM" id="MobiDB-lite"/>
    </source>
</evidence>
<name>A0A8J6LRL6_9FIRM</name>
<reference evidence="3" key="1">
    <citation type="submission" date="2020-06" db="EMBL/GenBank/DDBJ databases">
        <title>Novel chitinolytic bacterium.</title>
        <authorList>
            <person name="Ungkulpasvich U."/>
            <person name="Kosugi A."/>
            <person name="Uke A."/>
        </authorList>
    </citation>
    <scope>NUCLEOTIDE SEQUENCE</scope>
    <source>
        <strain evidence="3">UUS1-1</strain>
    </source>
</reference>
<proteinExistence type="predicted"/>
<dbReference type="Pfam" id="PF07486">
    <property type="entry name" value="Hydrolase_2"/>
    <property type="match status" value="1"/>
</dbReference>
<sequence length="208" mass="22649">MGFMIFVPSPVPDQADRGKTVTEQKAETKVAAFDQKNEAEQGAASAEASAVKAAETERRQEAAAPPPVPPEQLKPATNVAEAAKPGANNQADGIDLDLLARVIYAEARGEPFEGQVAVGAVLINRLRNPRFPNDLWSIVFKKGEFCTVRDGQIWLRPNATAYRAARLAKAGWDPTNGALYFYNPSKTTSKWIWSRTVTARIGRHVFAA</sequence>
<evidence type="ECO:0000259" key="2">
    <source>
        <dbReference type="Pfam" id="PF07486"/>
    </source>
</evidence>
<gene>
    <name evidence="3" type="ORF">G5B42_01575</name>
</gene>
<comment type="caution">
    <text evidence="3">The sequence shown here is derived from an EMBL/GenBank/DDBJ whole genome shotgun (WGS) entry which is preliminary data.</text>
</comment>
<protein>
    <submittedName>
        <fullName evidence="3">Cell wall hydrolase</fullName>
    </submittedName>
</protein>
<dbReference type="Proteomes" id="UP000657177">
    <property type="component" value="Unassembled WGS sequence"/>
</dbReference>
<feature type="domain" description="Cell wall hydrolase SleB" evidence="2">
    <location>
        <begin position="109"/>
        <end position="207"/>
    </location>
</feature>
<dbReference type="InterPro" id="IPR042047">
    <property type="entry name" value="SleB_dom1"/>
</dbReference>
<keyword evidence="3" id="KW-0378">Hydrolase</keyword>
<feature type="region of interest" description="Disordered" evidence="1">
    <location>
        <begin position="1"/>
        <end position="74"/>
    </location>
</feature>
<evidence type="ECO:0000313" key="3">
    <source>
        <dbReference type="EMBL" id="MBA2132242.1"/>
    </source>
</evidence>
<dbReference type="GO" id="GO:0016787">
    <property type="term" value="F:hydrolase activity"/>
    <property type="evidence" value="ECO:0007669"/>
    <property type="project" value="UniProtKB-KW"/>
</dbReference>
<dbReference type="AlphaFoldDB" id="A0A8J6LRL6"/>
<keyword evidence="4" id="KW-1185">Reference proteome</keyword>
<organism evidence="3 4">
    <name type="scientific">Capillibacterium thermochitinicola</name>
    <dbReference type="NCBI Taxonomy" id="2699427"/>
    <lineage>
        <taxon>Bacteria</taxon>
        <taxon>Bacillati</taxon>
        <taxon>Bacillota</taxon>
        <taxon>Capillibacterium</taxon>
    </lineage>
</organism>
<accession>A0A8J6LRL6</accession>
<feature type="compositionally biased region" description="Low complexity" evidence="1">
    <location>
        <begin position="40"/>
        <end position="53"/>
    </location>
</feature>